<organism evidence="1 2">
    <name type="scientific">Streptacidiphilus alkalitolerans</name>
    <dbReference type="NCBI Taxonomy" id="3342712"/>
    <lineage>
        <taxon>Bacteria</taxon>
        <taxon>Bacillati</taxon>
        <taxon>Actinomycetota</taxon>
        <taxon>Actinomycetes</taxon>
        <taxon>Kitasatosporales</taxon>
        <taxon>Streptomycetaceae</taxon>
        <taxon>Streptacidiphilus</taxon>
    </lineage>
</organism>
<sequence>MSSLATAHFGATTLLAVDNTKVTPGILGFVVFAALGIGTWWILKAMNRSLKKVDFAEEPEAPAPLPEQQKQEQHR</sequence>
<accession>A0ABV6VH15</accession>
<protein>
    <submittedName>
        <fullName evidence="1">Uncharacterized protein</fullName>
    </submittedName>
</protein>
<evidence type="ECO:0000313" key="2">
    <source>
        <dbReference type="Proteomes" id="UP001592582"/>
    </source>
</evidence>
<dbReference type="EMBL" id="JBHEZX010000013">
    <property type="protein sequence ID" value="MFC1412897.1"/>
    <property type="molecule type" value="Genomic_DNA"/>
</dbReference>
<reference evidence="1 2" key="1">
    <citation type="submission" date="2024-09" db="EMBL/GenBank/DDBJ databases">
        <authorList>
            <person name="Lee S.D."/>
        </authorList>
    </citation>
    <scope>NUCLEOTIDE SEQUENCE [LARGE SCALE GENOMIC DNA]</scope>
    <source>
        <strain evidence="1 2">N1-1</strain>
    </source>
</reference>
<evidence type="ECO:0000313" key="1">
    <source>
        <dbReference type="EMBL" id="MFC1412897.1"/>
    </source>
</evidence>
<dbReference type="Proteomes" id="UP001592582">
    <property type="component" value="Unassembled WGS sequence"/>
</dbReference>
<name>A0ABV6VH15_9ACTN</name>
<proteinExistence type="predicted"/>
<gene>
    <name evidence="1" type="ORF">ACEZDG_26890</name>
</gene>
<keyword evidence="2" id="KW-1185">Reference proteome</keyword>
<comment type="caution">
    <text evidence="1">The sequence shown here is derived from an EMBL/GenBank/DDBJ whole genome shotgun (WGS) entry which is preliminary data.</text>
</comment>